<dbReference type="Pfam" id="PF13412">
    <property type="entry name" value="HTH_24"/>
    <property type="match status" value="1"/>
</dbReference>
<evidence type="ECO:0000256" key="2">
    <source>
        <dbReference type="ARBA" id="ARBA00023125"/>
    </source>
</evidence>
<keyword evidence="6" id="KW-1185">Reference proteome</keyword>
<dbReference type="AlphaFoldDB" id="A0A1H4IJY7"/>
<dbReference type="PROSITE" id="PS00519">
    <property type="entry name" value="HTH_ASNC_1"/>
    <property type="match status" value="1"/>
</dbReference>
<dbReference type="InterPro" id="IPR036390">
    <property type="entry name" value="WH_DNA-bd_sf"/>
</dbReference>
<dbReference type="SUPFAM" id="SSF54909">
    <property type="entry name" value="Dimeric alpha+beta barrel"/>
    <property type="match status" value="1"/>
</dbReference>
<sequence>MEDSFDKLDLMLLRALCRDARLSWRELASLTGVSAPTVRDRVRRLQDMGVIQGFVAELSAKALGYTLEAIVRFKPFPGKVHLLSEMIVMTDRIVQCDKVTGEDAFVARILLKDISELDEVLEAFSAHASTQTSVVKSSPVRMRPPPPA</sequence>
<dbReference type="PANTHER" id="PTHR30154:SF51">
    <property type="entry name" value="ASNC-FAMILY TRANSCRIPTIONAL REGULATORY PROTEIN"/>
    <property type="match status" value="1"/>
</dbReference>
<feature type="domain" description="HTH asnC-type" evidence="4">
    <location>
        <begin position="5"/>
        <end position="66"/>
    </location>
</feature>
<dbReference type="Gene3D" id="1.10.10.10">
    <property type="entry name" value="Winged helix-like DNA-binding domain superfamily/Winged helix DNA-binding domain"/>
    <property type="match status" value="1"/>
</dbReference>
<proteinExistence type="predicted"/>
<accession>A0A1H4IJY7</accession>
<evidence type="ECO:0000256" key="1">
    <source>
        <dbReference type="ARBA" id="ARBA00023015"/>
    </source>
</evidence>
<dbReference type="InterPro" id="IPR011008">
    <property type="entry name" value="Dimeric_a/b-barrel"/>
</dbReference>
<protein>
    <submittedName>
        <fullName evidence="5">Transcriptional regulator, AsnC family</fullName>
    </submittedName>
</protein>
<dbReference type="Gene3D" id="3.30.70.920">
    <property type="match status" value="1"/>
</dbReference>
<dbReference type="GO" id="GO:0043565">
    <property type="term" value="F:sequence-specific DNA binding"/>
    <property type="evidence" value="ECO:0007669"/>
    <property type="project" value="InterPro"/>
</dbReference>
<dbReference type="PANTHER" id="PTHR30154">
    <property type="entry name" value="LEUCINE-RESPONSIVE REGULATORY PROTEIN"/>
    <property type="match status" value="1"/>
</dbReference>
<keyword evidence="2" id="KW-0238">DNA-binding</keyword>
<dbReference type="InterPro" id="IPR019887">
    <property type="entry name" value="Tscrpt_reg_AsnC/Lrp_C"/>
</dbReference>
<evidence type="ECO:0000313" key="5">
    <source>
        <dbReference type="EMBL" id="SEB34357.1"/>
    </source>
</evidence>
<dbReference type="InterPro" id="IPR000485">
    <property type="entry name" value="AsnC-type_HTH_dom"/>
</dbReference>
<dbReference type="GO" id="GO:0043200">
    <property type="term" value="P:response to amino acid"/>
    <property type="evidence" value="ECO:0007669"/>
    <property type="project" value="TreeGrafter"/>
</dbReference>
<dbReference type="PROSITE" id="PS50956">
    <property type="entry name" value="HTH_ASNC_2"/>
    <property type="match status" value="1"/>
</dbReference>
<dbReference type="RefSeq" id="WP_025031203.1">
    <property type="nucleotide sequence ID" value="NZ_FNSL01000001.1"/>
</dbReference>
<reference evidence="6" key="1">
    <citation type="submission" date="2016-10" db="EMBL/GenBank/DDBJ databases">
        <authorList>
            <person name="Varghese N."/>
            <person name="Submissions S."/>
        </authorList>
    </citation>
    <scope>NUCLEOTIDE SEQUENCE [LARGE SCALE GENOMIC DNA]</scope>
    <source>
        <strain evidence="6">ES.061</strain>
    </source>
</reference>
<gene>
    <name evidence="5" type="ORF">SAMN05216452_0042</name>
</gene>
<dbReference type="EMBL" id="FNSL01000001">
    <property type="protein sequence ID" value="SEB34357.1"/>
    <property type="molecule type" value="Genomic_DNA"/>
</dbReference>
<keyword evidence="1" id="KW-0805">Transcription regulation</keyword>
<dbReference type="SUPFAM" id="SSF46785">
    <property type="entry name" value="Winged helix' DNA-binding domain"/>
    <property type="match status" value="1"/>
</dbReference>
<dbReference type="PRINTS" id="PR00033">
    <property type="entry name" value="HTHASNC"/>
</dbReference>
<evidence type="ECO:0000256" key="3">
    <source>
        <dbReference type="ARBA" id="ARBA00023163"/>
    </source>
</evidence>
<dbReference type="InterPro" id="IPR019888">
    <property type="entry name" value="Tscrpt_reg_AsnC-like"/>
</dbReference>
<dbReference type="SMART" id="SM00344">
    <property type="entry name" value="HTH_ASNC"/>
    <property type="match status" value="1"/>
</dbReference>
<dbReference type="GO" id="GO:0005829">
    <property type="term" value="C:cytosol"/>
    <property type="evidence" value="ECO:0007669"/>
    <property type="project" value="TreeGrafter"/>
</dbReference>
<organism evidence="5 6">
    <name type="scientific">Nitratireductor aquibiodomus</name>
    <dbReference type="NCBI Taxonomy" id="204799"/>
    <lineage>
        <taxon>Bacteria</taxon>
        <taxon>Pseudomonadati</taxon>
        <taxon>Pseudomonadota</taxon>
        <taxon>Alphaproteobacteria</taxon>
        <taxon>Hyphomicrobiales</taxon>
        <taxon>Phyllobacteriaceae</taxon>
        <taxon>Nitratireductor</taxon>
    </lineage>
</organism>
<dbReference type="Proteomes" id="UP000199064">
    <property type="component" value="Unassembled WGS sequence"/>
</dbReference>
<evidence type="ECO:0000259" key="4">
    <source>
        <dbReference type="PROSITE" id="PS50956"/>
    </source>
</evidence>
<dbReference type="InterPro" id="IPR019885">
    <property type="entry name" value="Tscrpt_reg_HTH_AsnC-type_CS"/>
</dbReference>
<evidence type="ECO:0000313" key="6">
    <source>
        <dbReference type="Proteomes" id="UP000199064"/>
    </source>
</evidence>
<dbReference type="InterPro" id="IPR036388">
    <property type="entry name" value="WH-like_DNA-bd_sf"/>
</dbReference>
<dbReference type="Pfam" id="PF01037">
    <property type="entry name" value="AsnC_trans_reg"/>
    <property type="match status" value="1"/>
</dbReference>
<keyword evidence="3" id="KW-0804">Transcription</keyword>
<name>A0A1H4IJY7_9HYPH</name>